<gene>
    <name evidence="1" type="ORF">IHBHHGIJ_03249</name>
    <name evidence="2" type="ORF">KFEGEMFD_03462</name>
    <name evidence="3" type="ORF">KFEGEMFD_03994</name>
</gene>
<evidence type="ECO:0000313" key="2">
    <source>
        <dbReference type="EMBL" id="CAA0118380.1"/>
    </source>
</evidence>
<evidence type="ECO:0000313" key="4">
    <source>
        <dbReference type="Proteomes" id="UP000435877"/>
    </source>
</evidence>
<proteinExistence type="predicted"/>
<reference evidence="4 5" key="1">
    <citation type="submission" date="2019-11" db="EMBL/GenBank/DDBJ databases">
        <authorList>
            <person name="Holert J."/>
        </authorList>
    </citation>
    <scope>NUCLEOTIDE SEQUENCE [LARGE SCALE GENOMIC DNA]</scope>
    <source>
        <strain evidence="3">BC3_2A</strain>
        <strain evidence="1">SB11_1A</strain>
    </source>
</reference>
<dbReference type="EMBL" id="CACSIM010000006">
    <property type="protein sequence ID" value="CAA0118380.1"/>
    <property type="molecule type" value="Genomic_DNA"/>
</dbReference>
<dbReference type="RefSeq" id="WP_159269994.1">
    <property type="nucleotide sequence ID" value="NZ_CACSIK010000003.1"/>
</dbReference>
<evidence type="ECO:0000313" key="3">
    <source>
        <dbReference type="EMBL" id="CAA0122400.1"/>
    </source>
</evidence>
<organism evidence="3 5">
    <name type="scientific">Zhongshania aliphaticivorans</name>
    <dbReference type="NCBI Taxonomy" id="1470434"/>
    <lineage>
        <taxon>Bacteria</taxon>
        <taxon>Pseudomonadati</taxon>
        <taxon>Pseudomonadota</taxon>
        <taxon>Gammaproteobacteria</taxon>
        <taxon>Cellvibrionales</taxon>
        <taxon>Spongiibacteraceae</taxon>
        <taxon>Zhongshania</taxon>
    </lineage>
</organism>
<dbReference type="EMBL" id="CACSIM010000008">
    <property type="protein sequence ID" value="CAA0122400.1"/>
    <property type="molecule type" value="Genomic_DNA"/>
</dbReference>
<evidence type="ECO:0000313" key="5">
    <source>
        <dbReference type="Proteomes" id="UP000439591"/>
    </source>
</evidence>
<dbReference type="OrthoDB" id="1438484at2"/>
<protein>
    <recommendedName>
        <fullName evidence="6">Response regulatory domain-containing protein</fullName>
    </recommendedName>
</protein>
<dbReference type="EMBL" id="CACSIK010000003">
    <property type="protein sequence ID" value="CAA0110952.1"/>
    <property type="molecule type" value="Genomic_DNA"/>
</dbReference>
<evidence type="ECO:0008006" key="6">
    <source>
        <dbReference type="Google" id="ProtNLM"/>
    </source>
</evidence>
<dbReference type="Gene3D" id="3.40.50.2300">
    <property type="match status" value="1"/>
</dbReference>
<sequence>MKHKPLNGLGKLLMKIDNVSICIIDDEDVYFNKAMLNTAKNSGFNEIDRYSKIDYALLDRLQKNPYDIVVLDVQGITEPSIAKDGMQIASLLSRTTCSYIVITSAHQFHLINDMTKVDYIMENKIQTTADFIDELIEIVDDFISKKTSFYKKIIFKIGFSMFKKSISQ</sequence>
<accession>A0A5S9QU90</accession>
<evidence type="ECO:0000313" key="1">
    <source>
        <dbReference type="EMBL" id="CAA0110952.1"/>
    </source>
</evidence>
<dbReference type="AlphaFoldDB" id="A0A5S9QU90"/>
<dbReference type="Proteomes" id="UP000435877">
    <property type="component" value="Unassembled WGS sequence"/>
</dbReference>
<name>A0A5S9QU90_9GAMM</name>
<keyword evidence="4" id="KW-1185">Reference proteome</keyword>
<dbReference type="Proteomes" id="UP000439591">
    <property type="component" value="Unassembled WGS sequence"/>
</dbReference>